<comment type="caution">
    <text evidence="2">The sequence shown here is derived from an EMBL/GenBank/DDBJ whole genome shotgun (WGS) entry which is preliminary data.</text>
</comment>
<sequence>MAIRINVTNDRLSSFALYRKQMVMKDLTLSIHKIRPQKSGIIITISAVCLKVFSKYLNPYFGLAILCVSASLLGAIVISSLRESFSKSSKKDLKSLLDTTFHIRRD</sequence>
<keyword evidence="1" id="KW-0812">Transmembrane</keyword>
<evidence type="ECO:0000256" key="1">
    <source>
        <dbReference type="SAM" id="Phobius"/>
    </source>
</evidence>
<reference evidence="2" key="1">
    <citation type="journal article" date="2015" name="Nature">
        <title>Complex archaea that bridge the gap between prokaryotes and eukaryotes.</title>
        <authorList>
            <person name="Spang A."/>
            <person name="Saw J.H."/>
            <person name="Jorgensen S.L."/>
            <person name="Zaremba-Niedzwiedzka K."/>
            <person name="Martijn J."/>
            <person name="Lind A.E."/>
            <person name="van Eijk R."/>
            <person name="Schleper C."/>
            <person name="Guy L."/>
            <person name="Ettema T.J."/>
        </authorList>
    </citation>
    <scope>NUCLEOTIDE SEQUENCE</scope>
</reference>
<dbReference type="EMBL" id="LAZR01042910">
    <property type="protein sequence ID" value="KKL08352.1"/>
    <property type="molecule type" value="Genomic_DNA"/>
</dbReference>
<evidence type="ECO:0000313" key="2">
    <source>
        <dbReference type="EMBL" id="KKL08352.1"/>
    </source>
</evidence>
<protein>
    <submittedName>
        <fullName evidence="2">Uncharacterized protein</fullName>
    </submittedName>
</protein>
<keyword evidence="1" id="KW-1133">Transmembrane helix</keyword>
<dbReference type="AlphaFoldDB" id="A0A0F9B3J0"/>
<keyword evidence="1" id="KW-0472">Membrane</keyword>
<gene>
    <name evidence="2" type="ORF">LCGC14_2576720</name>
</gene>
<feature type="transmembrane region" description="Helical" evidence="1">
    <location>
        <begin position="60"/>
        <end position="81"/>
    </location>
</feature>
<proteinExistence type="predicted"/>
<organism evidence="2">
    <name type="scientific">marine sediment metagenome</name>
    <dbReference type="NCBI Taxonomy" id="412755"/>
    <lineage>
        <taxon>unclassified sequences</taxon>
        <taxon>metagenomes</taxon>
        <taxon>ecological metagenomes</taxon>
    </lineage>
</organism>
<accession>A0A0F9B3J0</accession>
<name>A0A0F9B3J0_9ZZZZ</name>